<protein>
    <submittedName>
        <fullName evidence="1">Uncharacterized protein</fullName>
    </submittedName>
</protein>
<dbReference type="AlphaFoldDB" id="A0A174Z2V0"/>
<evidence type="ECO:0000313" key="2">
    <source>
        <dbReference type="Proteomes" id="UP000095621"/>
    </source>
</evidence>
<organism evidence="1 2">
    <name type="scientific">Lachnospira eligens</name>
    <dbReference type="NCBI Taxonomy" id="39485"/>
    <lineage>
        <taxon>Bacteria</taxon>
        <taxon>Bacillati</taxon>
        <taxon>Bacillota</taxon>
        <taxon>Clostridia</taxon>
        <taxon>Lachnospirales</taxon>
        <taxon>Lachnospiraceae</taxon>
        <taxon>Lachnospira</taxon>
    </lineage>
</organism>
<dbReference type="Proteomes" id="UP000095621">
    <property type="component" value="Unassembled WGS sequence"/>
</dbReference>
<dbReference type="RefSeq" id="WP_055215614.1">
    <property type="nucleotide sequence ID" value="NZ_CZBU01000003.1"/>
</dbReference>
<accession>A0A174Z2V0</accession>
<evidence type="ECO:0000313" key="1">
    <source>
        <dbReference type="EMBL" id="CUQ77230.1"/>
    </source>
</evidence>
<reference evidence="1 2" key="1">
    <citation type="submission" date="2015-09" db="EMBL/GenBank/DDBJ databases">
        <authorList>
            <consortium name="Pathogen Informatics"/>
        </authorList>
    </citation>
    <scope>NUCLEOTIDE SEQUENCE [LARGE SCALE GENOMIC DNA]</scope>
    <source>
        <strain evidence="1 2">2789STDY5834875</strain>
    </source>
</reference>
<name>A0A174Z2V0_9FIRM</name>
<proteinExistence type="predicted"/>
<dbReference type="EMBL" id="CZBU01000003">
    <property type="protein sequence ID" value="CUQ77230.1"/>
    <property type="molecule type" value="Genomic_DNA"/>
</dbReference>
<sequence length="85" mass="9544">MSIMKESVKRLCNETDVLTEVIAKKFGDKDTIQELDSDTLLLVQGSLRLIEASKSVLISEAIMLDRIDDKLDLLGDMLKNMKTES</sequence>
<gene>
    <name evidence="1" type="ORF">ERS852490_01458</name>
</gene>